<feature type="compositionally biased region" description="Basic and acidic residues" evidence="2">
    <location>
        <begin position="148"/>
        <end position="167"/>
    </location>
</feature>
<reference evidence="4 5" key="1">
    <citation type="journal article" date="2019" name="Mol. Biol. Evol.">
        <title>Blast fungal genomes show frequent chromosomal changes, gene gains and losses, and effector gene turnover.</title>
        <authorList>
            <person name="Gomez Luciano L.B."/>
            <person name="Jason Tsai I."/>
            <person name="Chuma I."/>
            <person name="Tosa Y."/>
            <person name="Chen Y.H."/>
            <person name="Li J.Y."/>
            <person name="Li M.Y."/>
            <person name="Jade Lu M.Y."/>
            <person name="Nakayashiki H."/>
            <person name="Li W.H."/>
        </authorList>
    </citation>
    <scope>NUCLEOTIDE SEQUENCE [LARGE SCALE GENOMIC DNA]</scope>
    <source>
        <strain evidence="4">MZ5-1-6</strain>
    </source>
</reference>
<feature type="compositionally biased region" description="Basic and acidic residues" evidence="2">
    <location>
        <begin position="539"/>
        <end position="548"/>
    </location>
</feature>
<feature type="region of interest" description="Disordered" evidence="2">
    <location>
        <begin position="127"/>
        <end position="215"/>
    </location>
</feature>
<feature type="region of interest" description="Disordered" evidence="2">
    <location>
        <begin position="851"/>
        <end position="873"/>
    </location>
</feature>
<feature type="region of interest" description="Disordered" evidence="2">
    <location>
        <begin position="55"/>
        <end position="114"/>
    </location>
</feature>
<evidence type="ECO:0000256" key="1">
    <source>
        <dbReference type="SAM" id="Coils"/>
    </source>
</evidence>
<organism evidence="4 5">
    <name type="scientific">Pyricularia oryzae</name>
    <name type="common">Rice blast fungus</name>
    <name type="synonym">Magnaporthe oryzae</name>
    <dbReference type="NCBI Taxonomy" id="318829"/>
    <lineage>
        <taxon>Eukaryota</taxon>
        <taxon>Fungi</taxon>
        <taxon>Dikarya</taxon>
        <taxon>Ascomycota</taxon>
        <taxon>Pezizomycotina</taxon>
        <taxon>Sordariomycetes</taxon>
        <taxon>Sordariomycetidae</taxon>
        <taxon>Magnaporthales</taxon>
        <taxon>Pyriculariaceae</taxon>
        <taxon>Pyricularia</taxon>
    </lineage>
</organism>
<feature type="compositionally biased region" description="Polar residues" evidence="2">
    <location>
        <begin position="506"/>
        <end position="522"/>
    </location>
</feature>
<feature type="compositionally biased region" description="Acidic residues" evidence="2">
    <location>
        <begin position="194"/>
        <end position="211"/>
    </location>
</feature>
<dbReference type="InterPro" id="IPR021589">
    <property type="entry name" value="Cut12"/>
</dbReference>
<protein>
    <recommendedName>
        <fullName evidence="3">Spindle pole body-associated protein cut12 domain-containing protein</fullName>
    </recommendedName>
</protein>
<keyword evidence="1" id="KW-0175">Coiled coil</keyword>
<feature type="region of interest" description="Disordered" evidence="2">
    <location>
        <begin position="490"/>
        <end position="556"/>
    </location>
</feature>
<gene>
    <name evidence="4" type="ORF">PoMZ_05089</name>
</gene>
<feature type="compositionally biased region" description="Polar residues" evidence="2">
    <location>
        <begin position="182"/>
        <end position="193"/>
    </location>
</feature>
<feature type="region of interest" description="Disordered" evidence="2">
    <location>
        <begin position="454"/>
        <end position="475"/>
    </location>
</feature>
<evidence type="ECO:0000313" key="4">
    <source>
        <dbReference type="EMBL" id="QBZ63408.1"/>
    </source>
</evidence>
<sequence>MLSWVLNRGAASSGASREPGNWLRSSDDTLADIDQPDTPAPVFAARALKAAIFGTPAPAPAHTKNHSSKNRHSLELRNTDTVSARSSTASEMPISTPSKQPQGILLTPGVGTARRKRVSFGRDVAAADSDKNTTSDGLLSSLATSSHEINDTRRPRTSLTEKLEKSRQLQPKSQDYEFYTTKPGNSTKKQQSTEPEDGNWEEVIEDDDDDLDRDRDVTVDLNEPHSRSGRYWKTEYQRYHDEARAEMEKLVKYKQLAKAYAKNKDAEAMRLKERLSEEQARVAEMEAKVGELTRQIAIRVSNSGGSMQEDAEVIRDLAKQTTLATQYRTQVKELEALVKKGLDKGFSDHGDDGNGLRAVSPRTSQTLMETQRQLKRARDQVQELGGLKNEHRKLKTDLRAAEKRAQELDLAKDRAEADLSAANTENKELTAKLALVEERARRKAEALDKLQEDYEKLREESRRTTRENRAAMRAKDDEISRLKKLLDKSSDVQISSERASEDLNAPYSTDAPNADWTLNVTQLGDVEGRPEIQRANSGKRQDAAKEPGADITNDTSGWTARLDQLDKELKLASPRYEEPKAEVAAKVTAVDDDALTTDSLHIDKNDFTQRLNMLEQHVYPADTKPSARDSRAARRDATRATGAEDRRHISTVVEEDSGWTAGESPIRDRLRSRSQSRQRPAAASAASTPPRATTAARRKSASALAERKTSEEDNFTFDINDDDFTKPLGRSSDNMLNDPEATPRAAATGSKRPAVSVLDRRVSVADIPASSARTRSYEIKNNRPSSSSSDEDMNIDLLSNKFARLGAAANSKQPHPMDDSVVEAWRTMNTSMRSTASTLPPGRHAAAMARLEKRRADRRRRGAQGFDKENVRP</sequence>
<feature type="domain" description="Spindle pole body-associated protein cut12" evidence="3">
    <location>
        <begin position="153"/>
        <end position="302"/>
    </location>
</feature>
<accession>A0A4V1C7H5</accession>
<proteinExistence type="predicted"/>
<evidence type="ECO:0000313" key="5">
    <source>
        <dbReference type="Proteomes" id="UP000294847"/>
    </source>
</evidence>
<evidence type="ECO:0000256" key="2">
    <source>
        <dbReference type="SAM" id="MobiDB-lite"/>
    </source>
</evidence>
<dbReference type="EMBL" id="CP034209">
    <property type="protein sequence ID" value="QBZ63408.1"/>
    <property type="molecule type" value="Genomic_DNA"/>
</dbReference>
<evidence type="ECO:0000259" key="3">
    <source>
        <dbReference type="Pfam" id="PF11500"/>
    </source>
</evidence>
<feature type="compositionally biased region" description="Polar residues" evidence="2">
    <location>
        <begin position="79"/>
        <end position="101"/>
    </location>
</feature>
<feature type="compositionally biased region" description="Polar residues" evidence="2">
    <location>
        <begin position="134"/>
        <end position="147"/>
    </location>
</feature>
<feature type="region of interest" description="Disordered" evidence="2">
    <location>
        <begin position="1"/>
        <end position="38"/>
    </location>
</feature>
<feature type="coiled-coil region" evidence="1">
    <location>
        <begin position="261"/>
        <end position="295"/>
    </location>
</feature>
<name>A0A4V1C7H5_PYROR</name>
<dbReference type="Pfam" id="PF11500">
    <property type="entry name" value="Cut12"/>
    <property type="match status" value="1"/>
</dbReference>
<dbReference type="Proteomes" id="UP000294847">
    <property type="component" value="Chromosome 6"/>
</dbReference>
<feature type="compositionally biased region" description="Acidic residues" evidence="2">
    <location>
        <begin position="712"/>
        <end position="722"/>
    </location>
</feature>
<dbReference type="AlphaFoldDB" id="A0A4V1C7H5"/>
<feature type="region of interest" description="Disordered" evidence="2">
    <location>
        <begin position="618"/>
        <end position="754"/>
    </location>
</feature>
<feature type="compositionally biased region" description="Low complexity" evidence="2">
    <location>
        <begin position="677"/>
        <end position="695"/>
    </location>
</feature>
<feature type="compositionally biased region" description="Basic and acidic residues" evidence="2">
    <location>
        <begin position="625"/>
        <end position="648"/>
    </location>
</feature>